<sequence>MCEGTYGTGGRGRRIRQMRRTPFGLDLPRQQNCTTRVRALEEEARRCSFYDAPILKRDKVESLDGLESEVRCCSGDRHAFSYDVWLRLQSDRCAVERDGEMQSFEDELWTGNEGALEVVPDGMGNFEDGHGYFAASAEWSRVSAIFQYIIARHRHTIAAYPYTTAASPTRIAAALLSCRRGSTALVA</sequence>
<dbReference type="Proteomes" id="UP001221142">
    <property type="component" value="Unassembled WGS sequence"/>
</dbReference>
<accession>A0AAD7CCZ6</accession>
<evidence type="ECO:0000313" key="2">
    <source>
        <dbReference type="Proteomes" id="UP001221142"/>
    </source>
</evidence>
<protein>
    <submittedName>
        <fullName evidence="1">Uncharacterized protein</fullName>
    </submittedName>
</protein>
<comment type="caution">
    <text evidence="1">The sequence shown here is derived from an EMBL/GenBank/DDBJ whole genome shotgun (WGS) entry which is preliminary data.</text>
</comment>
<dbReference type="EMBL" id="JARKIF010000003">
    <property type="protein sequence ID" value="KAJ7644980.1"/>
    <property type="molecule type" value="Genomic_DNA"/>
</dbReference>
<evidence type="ECO:0000313" key="1">
    <source>
        <dbReference type="EMBL" id="KAJ7644980.1"/>
    </source>
</evidence>
<reference evidence="1" key="1">
    <citation type="submission" date="2023-03" db="EMBL/GenBank/DDBJ databases">
        <title>Massive genome expansion in bonnet fungi (Mycena s.s.) driven by repeated elements and novel gene families across ecological guilds.</title>
        <authorList>
            <consortium name="Lawrence Berkeley National Laboratory"/>
            <person name="Harder C.B."/>
            <person name="Miyauchi S."/>
            <person name="Viragh M."/>
            <person name="Kuo A."/>
            <person name="Thoen E."/>
            <person name="Andreopoulos B."/>
            <person name="Lu D."/>
            <person name="Skrede I."/>
            <person name="Drula E."/>
            <person name="Henrissat B."/>
            <person name="Morin E."/>
            <person name="Kohler A."/>
            <person name="Barry K."/>
            <person name="LaButti K."/>
            <person name="Morin E."/>
            <person name="Salamov A."/>
            <person name="Lipzen A."/>
            <person name="Mereny Z."/>
            <person name="Hegedus B."/>
            <person name="Baldrian P."/>
            <person name="Stursova M."/>
            <person name="Weitz H."/>
            <person name="Taylor A."/>
            <person name="Grigoriev I.V."/>
            <person name="Nagy L.G."/>
            <person name="Martin F."/>
            <person name="Kauserud H."/>
        </authorList>
    </citation>
    <scope>NUCLEOTIDE SEQUENCE</scope>
    <source>
        <strain evidence="1">9284</strain>
    </source>
</reference>
<organism evidence="1 2">
    <name type="scientific">Roridomyces roridus</name>
    <dbReference type="NCBI Taxonomy" id="1738132"/>
    <lineage>
        <taxon>Eukaryota</taxon>
        <taxon>Fungi</taxon>
        <taxon>Dikarya</taxon>
        <taxon>Basidiomycota</taxon>
        <taxon>Agaricomycotina</taxon>
        <taxon>Agaricomycetes</taxon>
        <taxon>Agaricomycetidae</taxon>
        <taxon>Agaricales</taxon>
        <taxon>Marasmiineae</taxon>
        <taxon>Mycenaceae</taxon>
        <taxon>Roridomyces</taxon>
    </lineage>
</organism>
<gene>
    <name evidence="1" type="ORF">FB45DRAFT_999823</name>
</gene>
<dbReference type="AlphaFoldDB" id="A0AAD7CCZ6"/>
<proteinExistence type="predicted"/>
<keyword evidence="2" id="KW-1185">Reference proteome</keyword>
<name>A0AAD7CCZ6_9AGAR</name>